<evidence type="ECO:0000313" key="2">
    <source>
        <dbReference type="Proteomes" id="UP001066276"/>
    </source>
</evidence>
<organism evidence="1 2">
    <name type="scientific">Pleurodeles waltl</name>
    <name type="common">Iberian ribbed newt</name>
    <dbReference type="NCBI Taxonomy" id="8319"/>
    <lineage>
        <taxon>Eukaryota</taxon>
        <taxon>Metazoa</taxon>
        <taxon>Chordata</taxon>
        <taxon>Craniata</taxon>
        <taxon>Vertebrata</taxon>
        <taxon>Euteleostomi</taxon>
        <taxon>Amphibia</taxon>
        <taxon>Batrachia</taxon>
        <taxon>Caudata</taxon>
        <taxon>Salamandroidea</taxon>
        <taxon>Salamandridae</taxon>
        <taxon>Pleurodelinae</taxon>
        <taxon>Pleurodeles</taxon>
    </lineage>
</organism>
<name>A0AAV7N592_PLEWA</name>
<keyword evidence="2" id="KW-1185">Reference proteome</keyword>
<dbReference type="EMBL" id="JANPWB010000013">
    <property type="protein sequence ID" value="KAJ1110050.1"/>
    <property type="molecule type" value="Genomic_DNA"/>
</dbReference>
<dbReference type="Proteomes" id="UP001066276">
    <property type="component" value="Chromosome 9"/>
</dbReference>
<comment type="caution">
    <text evidence="1">The sequence shown here is derived from an EMBL/GenBank/DDBJ whole genome shotgun (WGS) entry which is preliminary data.</text>
</comment>
<dbReference type="Gene3D" id="3.30.70.1820">
    <property type="entry name" value="L1 transposable element, RRM domain"/>
    <property type="match status" value="1"/>
</dbReference>
<sequence>MSEAKDDHNTLAIAQKQVDKLLHTLQVKAEYLEACCRRNNIRIVGVGELTRIDNMERYVEQLVSDLSGCETFSDAFVVEQAHRSLAAPPVALLCSIKARRLNCRDRDAALWRARNKDYNMLYPERLRVMDGGKTLISTDPQKLQQCITKKEAKGQQLIAQAAGDVEEEMDTVE</sequence>
<gene>
    <name evidence="1" type="ORF">NDU88_007405</name>
</gene>
<proteinExistence type="predicted"/>
<evidence type="ECO:0000313" key="1">
    <source>
        <dbReference type="EMBL" id="KAJ1110050.1"/>
    </source>
</evidence>
<reference evidence="1" key="1">
    <citation type="journal article" date="2022" name="bioRxiv">
        <title>Sequencing and chromosome-scale assembly of the giantPleurodeles waltlgenome.</title>
        <authorList>
            <person name="Brown T."/>
            <person name="Elewa A."/>
            <person name="Iarovenko S."/>
            <person name="Subramanian E."/>
            <person name="Araus A.J."/>
            <person name="Petzold A."/>
            <person name="Susuki M."/>
            <person name="Suzuki K.-i.T."/>
            <person name="Hayashi T."/>
            <person name="Toyoda A."/>
            <person name="Oliveira C."/>
            <person name="Osipova E."/>
            <person name="Leigh N.D."/>
            <person name="Simon A."/>
            <person name="Yun M.H."/>
        </authorList>
    </citation>
    <scope>NUCLEOTIDE SEQUENCE</scope>
    <source>
        <strain evidence="1">20211129_DDA</strain>
        <tissue evidence="1">Liver</tissue>
    </source>
</reference>
<dbReference type="AlphaFoldDB" id="A0AAV7N592"/>
<accession>A0AAV7N592</accession>
<protein>
    <submittedName>
        <fullName evidence="1">Uncharacterized protein</fullName>
    </submittedName>
</protein>